<accession>S8F8J8</accession>
<organism evidence="1 2">
    <name type="scientific">Fomitopsis schrenkii</name>
    <name type="common">Brown rot fungus</name>
    <dbReference type="NCBI Taxonomy" id="2126942"/>
    <lineage>
        <taxon>Eukaryota</taxon>
        <taxon>Fungi</taxon>
        <taxon>Dikarya</taxon>
        <taxon>Basidiomycota</taxon>
        <taxon>Agaricomycotina</taxon>
        <taxon>Agaricomycetes</taxon>
        <taxon>Polyporales</taxon>
        <taxon>Fomitopsis</taxon>
    </lineage>
</organism>
<keyword evidence="2" id="KW-1185">Reference proteome</keyword>
<evidence type="ECO:0000313" key="2">
    <source>
        <dbReference type="Proteomes" id="UP000015241"/>
    </source>
</evidence>
<dbReference type="EMBL" id="KE504170">
    <property type="protein sequence ID" value="EPS97985.1"/>
    <property type="molecule type" value="Genomic_DNA"/>
</dbReference>
<dbReference type="OrthoDB" id="2804418at2759"/>
<sequence length="226" mass="24260">MSGGRVHAESRCSAILIACCRTNVTVTVLHSSHQPSGALPTDIDLEDNLDCALIYYPIGPSTPRSLEYLAYAPIGPASPALLLTTKGPASLWAERGDSGQEDAALSSVIRRLALLAEPSLTSLSDSWLRISTDSGAASPGSATTKLPACAMTIGVIYDANEINLVAHIPYTTHDGKQRFLSLLFDTLPFPSKCVGITRNFVRERYRVALALLSLQQHVLRLVTLTE</sequence>
<proteinExistence type="predicted"/>
<name>S8F8J8_FOMSC</name>
<dbReference type="STRING" id="743788.S8F8J8"/>
<dbReference type="AlphaFoldDB" id="S8F8J8"/>
<dbReference type="Proteomes" id="UP000015241">
    <property type="component" value="Unassembled WGS sequence"/>
</dbReference>
<reference evidence="1 2" key="1">
    <citation type="journal article" date="2012" name="Science">
        <title>The Paleozoic origin of enzymatic lignin decomposition reconstructed from 31 fungal genomes.</title>
        <authorList>
            <person name="Floudas D."/>
            <person name="Binder M."/>
            <person name="Riley R."/>
            <person name="Barry K."/>
            <person name="Blanchette R.A."/>
            <person name="Henrissat B."/>
            <person name="Martinez A.T."/>
            <person name="Otillar R."/>
            <person name="Spatafora J.W."/>
            <person name="Yadav J.S."/>
            <person name="Aerts A."/>
            <person name="Benoit I."/>
            <person name="Boyd A."/>
            <person name="Carlson A."/>
            <person name="Copeland A."/>
            <person name="Coutinho P.M."/>
            <person name="de Vries R.P."/>
            <person name="Ferreira P."/>
            <person name="Findley K."/>
            <person name="Foster B."/>
            <person name="Gaskell J."/>
            <person name="Glotzer D."/>
            <person name="Gorecki P."/>
            <person name="Heitman J."/>
            <person name="Hesse C."/>
            <person name="Hori C."/>
            <person name="Igarashi K."/>
            <person name="Jurgens J.A."/>
            <person name="Kallen N."/>
            <person name="Kersten P."/>
            <person name="Kohler A."/>
            <person name="Kuees U."/>
            <person name="Kumar T.K.A."/>
            <person name="Kuo A."/>
            <person name="LaButti K."/>
            <person name="Larrondo L.F."/>
            <person name="Lindquist E."/>
            <person name="Ling A."/>
            <person name="Lombard V."/>
            <person name="Lucas S."/>
            <person name="Lundell T."/>
            <person name="Martin R."/>
            <person name="McLaughlin D.J."/>
            <person name="Morgenstern I."/>
            <person name="Morin E."/>
            <person name="Murat C."/>
            <person name="Nagy L.G."/>
            <person name="Nolan M."/>
            <person name="Ohm R.A."/>
            <person name="Patyshakuliyeva A."/>
            <person name="Rokas A."/>
            <person name="Ruiz-Duenas F.J."/>
            <person name="Sabat G."/>
            <person name="Salamov A."/>
            <person name="Samejima M."/>
            <person name="Schmutz J."/>
            <person name="Slot J.C."/>
            <person name="St John F."/>
            <person name="Stenlid J."/>
            <person name="Sun H."/>
            <person name="Sun S."/>
            <person name="Syed K."/>
            <person name="Tsang A."/>
            <person name="Wiebenga A."/>
            <person name="Young D."/>
            <person name="Pisabarro A."/>
            <person name="Eastwood D.C."/>
            <person name="Martin F."/>
            <person name="Cullen D."/>
            <person name="Grigoriev I.V."/>
            <person name="Hibbett D.S."/>
        </authorList>
    </citation>
    <scope>NUCLEOTIDE SEQUENCE</scope>
    <source>
        <strain evidence="2">FP-58527</strain>
    </source>
</reference>
<dbReference type="InParanoid" id="S8F8J8"/>
<evidence type="ECO:0000313" key="1">
    <source>
        <dbReference type="EMBL" id="EPS97985.1"/>
    </source>
</evidence>
<feature type="non-terminal residue" evidence="1">
    <location>
        <position position="226"/>
    </location>
</feature>
<dbReference type="HOGENOM" id="CLU_1227335_0_0_1"/>
<protein>
    <submittedName>
        <fullName evidence="1">Uncharacterized protein</fullName>
    </submittedName>
</protein>
<gene>
    <name evidence="1" type="ORF">FOMPIDRAFT_1127394</name>
</gene>